<proteinExistence type="predicted"/>
<evidence type="ECO:0000313" key="1">
    <source>
        <dbReference type="EMBL" id="GCE17872.1"/>
    </source>
</evidence>
<name>A0A402AFL2_9CHLR</name>
<sequence length="50" mass="5537">MLVISLRSRDEHEKALAPSYKREVQEGGEPFCRGAVSPPTPFIPLAQQAE</sequence>
<organism evidence="1 2">
    <name type="scientific">Dictyobacter kobayashii</name>
    <dbReference type="NCBI Taxonomy" id="2014872"/>
    <lineage>
        <taxon>Bacteria</taxon>
        <taxon>Bacillati</taxon>
        <taxon>Chloroflexota</taxon>
        <taxon>Ktedonobacteria</taxon>
        <taxon>Ktedonobacterales</taxon>
        <taxon>Dictyobacteraceae</taxon>
        <taxon>Dictyobacter</taxon>
    </lineage>
</organism>
<dbReference type="Proteomes" id="UP000287188">
    <property type="component" value="Unassembled WGS sequence"/>
</dbReference>
<reference evidence="2" key="1">
    <citation type="submission" date="2018-12" db="EMBL/GenBank/DDBJ databases">
        <title>Tengunoibacter tsumagoiensis gen. nov., sp. nov., Dictyobacter kobayashii sp. nov., D. alpinus sp. nov., and D. joshuensis sp. nov. and description of Dictyobacteraceae fam. nov. within the order Ktedonobacterales isolated from Tengu-no-mugimeshi.</title>
        <authorList>
            <person name="Wang C.M."/>
            <person name="Zheng Y."/>
            <person name="Sakai Y."/>
            <person name="Toyoda A."/>
            <person name="Minakuchi Y."/>
            <person name="Abe K."/>
            <person name="Yokota A."/>
            <person name="Yabe S."/>
        </authorList>
    </citation>
    <scope>NUCLEOTIDE SEQUENCE [LARGE SCALE GENOMIC DNA]</scope>
    <source>
        <strain evidence="2">Uno11</strain>
    </source>
</reference>
<accession>A0A402AFL2</accession>
<keyword evidence="2" id="KW-1185">Reference proteome</keyword>
<dbReference type="AlphaFoldDB" id="A0A402AFL2"/>
<protein>
    <submittedName>
        <fullName evidence="1">Uncharacterized protein</fullName>
    </submittedName>
</protein>
<dbReference type="EMBL" id="BIFS01000001">
    <property type="protein sequence ID" value="GCE17872.1"/>
    <property type="molecule type" value="Genomic_DNA"/>
</dbReference>
<gene>
    <name evidence="1" type="ORF">KDK_16720</name>
</gene>
<evidence type="ECO:0000313" key="2">
    <source>
        <dbReference type="Proteomes" id="UP000287188"/>
    </source>
</evidence>
<comment type="caution">
    <text evidence="1">The sequence shown here is derived from an EMBL/GenBank/DDBJ whole genome shotgun (WGS) entry which is preliminary data.</text>
</comment>